<feature type="region of interest" description="Disordered" evidence="1">
    <location>
        <begin position="143"/>
        <end position="167"/>
    </location>
</feature>
<reference evidence="2 3" key="1">
    <citation type="submission" date="2015-07" db="EMBL/GenBank/DDBJ databases">
        <title>The genome of Melipona quadrifasciata.</title>
        <authorList>
            <person name="Pan H."/>
            <person name="Kapheim K."/>
        </authorList>
    </citation>
    <scope>NUCLEOTIDE SEQUENCE [LARGE SCALE GENOMIC DNA]</scope>
    <source>
        <strain evidence="2">0111107301</strain>
        <tissue evidence="2">Whole body</tissue>
    </source>
</reference>
<feature type="region of interest" description="Disordered" evidence="1">
    <location>
        <begin position="237"/>
        <end position="262"/>
    </location>
</feature>
<proteinExistence type="predicted"/>
<sequence>MHKIPQSSSMTLGTVKQFFSKTTLLSYINFRSVRSSPLPSDVVGTTFSQEEGRGYREGSVMVDRKTNKRYASRDYGLVCGEDSYVCIEENVHRGFVRRTWSAESKEFEGYSTQEQTGSINLSNTLIKIEIVLNIQSLSARPNARKSIDPTSEQTRCKDPSGTVPSGTGRVKRIEERAIATTASSVLLNDQDFKVWMNVNLAINFYDLVLWRILQNHTVQFIRWNTVRERILRWSGPWPVDQGGKPRRKTKEEPKKGRRPERRINLVKRERSRRTCSIAKQRTPMEPLDSLALDEWVSYKAKVWDKLINLLTQYLKKSHADTQGSGGYMRPGWKDKPTVQNFHPISQACHFLAKFVSVYGAKRNTQPRLCVPTMTRPTSMVSRLPVLCMQTENVFSRKLRKNGSSIKITVEIDEVCRTMKRSCFNLMFLKHMLLPKIDRLLQNLAQTSVIMFRTQLQHNATSPLSEILNRVTKPVVASKDKGCWGTPELKPPPRPPSAIRYTQPFAIKSQASSPRMNFNPEQYDPRRAAPVLNVGNPYHRGQDCGFLCIYRTLKDKTWMMYESTNFHKNVNLRKNPQNLQNLQLLENSLNPFECRGILRPFRTDGRRLYFTGQDGVILTKRQPIDGSGGGAQSASVKLNHHWNVVYVECICMYV</sequence>
<gene>
    <name evidence="2" type="ORF">WN51_14013</name>
</gene>
<dbReference type="Proteomes" id="UP000053105">
    <property type="component" value="Unassembled WGS sequence"/>
</dbReference>
<dbReference type="AlphaFoldDB" id="A0A0M8ZYX1"/>
<name>A0A0M8ZYX1_9HYME</name>
<evidence type="ECO:0000313" key="3">
    <source>
        <dbReference type="Proteomes" id="UP000053105"/>
    </source>
</evidence>
<evidence type="ECO:0000256" key="1">
    <source>
        <dbReference type="SAM" id="MobiDB-lite"/>
    </source>
</evidence>
<organism evidence="2 3">
    <name type="scientific">Melipona quadrifasciata</name>
    <dbReference type="NCBI Taxonomy" id="166423"/>
    <lineage>
        <taxon>Eukaryota</taxon>
        <taxon>Metazoa</taxon>
        <taxon>Ecdysozoa</taxon>
        <taxon>Arthropoda</taxon>
        <taxon>Hexapoda</taxon>
        <taxon>Insecta</taxon>
        <taxon>Pterygota</taxon>
        <taxon>Neoptera</taxon>
        <taxon>Endopterygota</taxon>
        <taxon>Hymenoptera</taxon>
        <taxon>Apocrita</taxon>
        <taxon>Aculeata</taxon>
        <taxon>Apoidea</taxon>
        <taxon>Anthophila</taxon>
        <taxon>Apidae</taxon>
        <taxon>Melipona</taxon>
    </lineage>
</organism>
<dbReference type="EMBL" id="KQ435794">
    <property type="protein sequence ID" value="KOX73935.1"/>
    <property type="molecule type" value="Genomic_DNA"/>
</dbReference>
<evidence type="ECO:0000313" key="2">
    <source>
        <dbReference type="EMBL" id="KOX73935.1"/>
    </source>
</evidence>
<keyword evidence="3" id="KW-1185">Reference proteome</keyword>
<protein>
    <submittedName>
        <fullName evidence="2">Uncharacterized protein</fullName>
    </submittedName>
</protein>
<accession>A0A0M8ZYX1</accession>